<name>A0A9D4EWH4_DREPO</name>
<dbReference type="InterPro" id="IPR001965">
    <property type="entry name" value="Znf_PHD"/>
</dbReference>
<dbReference type="InterPro" id="IPR013083">
    <property type="entry name" value="Znf_RING/FYVE/PHD"/>
</dbReference>
<dbReference type="EMBL" id="JAIWYP010000008">
    <property type="protein sequence ID" value="KAH3786673.1"/>
    <property type="molecule type" value="Genomic_DNA"/>
</dbReference>
<gene>
    <name evidence="7" type="ORF">DPMN_164781</name>
</gene>
<keyword evidence="1" id="KW-0479">Metal-binding</keyword>
<dbReference type="AlphaFoldDB" id="A0A9D4EWH4"/>
<evidence type="ECO:0000256" key="4">
    <source>
        <dbReference type="PROSITE-ProRule" id="PRU00146"/>
    </source>
</evidence>
<evidence type="ECO:0000256" key="2">
    <source>
        <dbReference type="ARBA" id="ARBA00022771"/>
    </source>
</evidence>
<reference evidence="7" key="1">
    <citation type="journal article" date="2019" name="bioRxiv">
        <title>The Genome of the Zebra Mussel, Dreissena polymorpha: A Resource for Invasive Species Research.</title>
        <authorList>
            <person name="McCartney M.A."/>
            <person name="Auch B."/>
            <person name="Kono T."/>
            <person name="Mallez S."/>
            <person name="Zhang Y."/>
            <person name="Obille A."/>
            <person name="Becker A."/>
            <person name="Abrahante J.E."/>
            <person name="Garbe J."/>
            <person name="Badalamenti J.P."/>
            <person name="Herman A."/>
            <person name="Mangelson H."/>
            <person name="Liachko I."/>
            <person name="Sullivan S."/>
            <person name="Sone E.D."/>
            <person name="Koren S."/>
            <person name="Silverstein K.A.T."/>
            <person name="Beckman K.B."/>
            <person name="Gohl D.M."/>
        </authorList>
    </citation>
    <scope>NUCLEOTIDE SEQUENCE</scope>
    <source>
        <strain evidence="7">Duluth1</strain>
        <tissue evidence="7">Whole animal</tissue>
    </source>
</reference>
<keyword evidence="8" id="KW-1185">Reference proteome</keyword>
<dbReference type="GO" id="GO:0008270">
    <property type="term" value="F:zinc ion binding"/>
    <property type="evidence" value="ECO:0007669"/>
    <property type="project" value="UniProtKB-KW"/>
</dbReference>
<proteinExistence type="predicted"/>
<dbReference type="PROSITE" id="PS50016">
    <property type="entry name" value="ZF_PHD_2"/>
    <property type="match status" value="1"/>
</dbReference>
<evidence type="ECO:0000259" key="6">
    <source>
        <dbReference type="PROSITE" id="PS50016"/>
    </source>
</evidence>
<evidence type="ECO:0000313" key="7">
    <source>
        <dbReference type="EMBL" id="KAH3786673.1"/>
    </source>
</evidence>
<protein>
    <recommendedName>
        <fullName evidence="6">PHD-type domain-containing protein</fullName>
    </recommendedName>
</protein>
<keyword evidence="2 4" id="KW-0863">Zinc-finger</keyword>
<evidence type="ECO:0000256" key="1">
    <source>
        <dbReference type="ARBA" id="ARBA00022723"/>
    </source>
</evidence>
<accession>A0A9D4EWH4</accession>
<evidence type="ECO:0000256" key="5">
    <source>
        <dbReference type="SAM" id="MobiDB-lite"/>
    </source>
</evidence>
<sequence>MSQDQQQGKKNRNTKWNSVSPSTPNESTEGWICKLCKKKFTEDSVKIMQCEYCSEYYCSTCLKLSNADYESFKNPLFHWFCPSCDAKVMRNVKQERDIEERCAAWMNKMEIRKVKLEEEMLKKSGL</sequence>
<evidence type="ECO:0000313" key="8">
    <source>
        <dbReference type="Proteomes" id="UP000828390"/>
    </source>
</evidence>
<dbReference type="SMART" id="SM00249">
    <property type="entry name" value="PHD"/>
    <property type="match status" value="1"/>
</dbReference>
<comment type="caution">
    <text evidence="7">The sequence shown here is derived from an EMBL/GenBank/DDBJ whole genome shotgun (WGS) entry which is preliminary data.</text>
</comment>
<dbReference type="InterPro" id="IPR019787">
    <property type="entry name" value="Znf_PHD-finger"/>
</dbReference>
<dbReference type="SUPFAM" id="SSF57903">
    <property type="entry name" value="FYVE/PHD zinc finger"/>
    <property type="match status" value="1"/>
</dbReference>
<dbReference type="Pfam" id="PF00628">
    <property type="entry name" value="PHD"/>
    <property type="match status" value="1"/>
</dbReference>
<dbReference type="Gene3D" id="3.30.40.10">
    <property type="entry name" value="Zinc/RING finger domain, C3HC4 (zinc finger)"/>
    <property type="match status" value="1"/>
</dbReference>
<keyword evidence="3" id="KW-0862">Zinc</keyword>
<feature type="region of interest" description="Disordered" evidence="5">
    <location>
        <begin position="1"/>
        <end position="28"/>
    </location>
</feature>
<dbReference type="InterPro" id="IPR011011">
    <property type="entry name" value="Znf_FYVE_PHD"/>
</dbReference>
<feature type="domain" description="PHD-type" evidence="6">
    <location>
        <begin position="30"/>
        <end position="87"/>
    </location>
</feature>
<reference evidence="7" key="2">
    <citation type="submission" date="2020-11" db="EMBL/GenBank/DDBJ databases">
        <authorList>
            <person name="McCartney M.A."/>
            <person name="Auch B."/>
            <person name="Kono T."/>
            <person name="Mallez S."/>
            <person name="Becker A."/>
            <person name="Gohl D.M."/>
            <person name="Silverstein K.A.T."/>
            <person name="Koren S."/>
            <person name="Bechman K.B."/>
            <person name="Herman A."/>
            <person name="Abrahante J.E."/>
            <person name="Garbe J."/>
        </authorList>
    </citation>
    <scope>NUCLEOTIDE SEQUENCE</scope>
    <source>
        <strain evidence="7">Duluth1</strain>
        <tissue evidence="7">Whole animal</tissue>
    </source>
</reference>
<dbReference type="Proteomes" id="UP000828390">
    <property type="component" value="Unassembled WGS sequence"/>
</dbReference>
<organism evidence="7 8">
    <name type="scientific">Dreissena polymorpha</name>
    <name type="common">Zebra mussel</name>
    <name type="synonym">Mytilus polymorpha</name>
    <dbReference type="NCBI Taxonomy" id="45954"/>
    <lineage>
        <taxon>Eukaryota</taxon>
        <taxon>Metazoa</taxon>
        <taxon>Spiralia</taxon>
        <taxon>Lophotrochozoa</taxon>
        <taxon>Mollusca</taxon>
        <taxon>Bivalvia</taxon>
        <taxon>Autobranchia</taxon>
        <taxon>Heteroconchia</taxon>
        <taxon>Euheterodonta</taxon>
        <taxon>Imparidentia</taxon>
        <taxon>Neoheterodontei</taxon>
        <taxon>Myida</taxon>
        <taxon>Dreissenoidea</taxon>
        <taxon>Dreissenidae</taxon>
        <taxon>Dreissena</taxon>
    </lineage>
</organism>
<evidence type="ECO:0000256" key="3">
    <source>
        <dbReference type="ARBA" id="ARBA00022833"/>
    </source>
</evidence>